<gene>
    <name evidence="1" type="ORF">BBN63_14805</name>
</gene>
<protein>
    <submittedName>
        <fullName evidence="1">Polyketide cyclase</fullName>
    </submittedName>
</protein>
<keyword evidence="2" id="KW-1185">Reference proteome</keyword>
<dbReference type="OrthoDB" id="4461956at2"/>
<reference evidence="1 2" key="1">
    <citation type="submission" date="2016-11" db="EMBL/GenBank/DDBJ databases">
        <title>Complete genome sequence of Streptomyces niveus SCSIO 3406.</title>
        <authorList>
            <person name="Zhu Q."/>
            <person name="Cheng W."/>
            <person name="Song Y."/>
            <person name="Li Q."/>
            <person name="Ju J."/>
        </authorList>
    </citation>
    <scope>NUCLEOTIDE SEQUENCE [LARGE SCALE GENOMIC DNA]</scope>
    <source>
        <strain evidence="1 2">SCSIO 3406</strain>
    </source>
</reference>
<evidence type="ECO:0000313" key="2">
    <source>
        <dbReference type="Proteomes" id="UP000189677"/>
    </source>
</evidence>
<dbReference type="Pfam" id="PF10604">
    <property type="entry name" value="Polyketide_cyc2"/>
    <property type="match status" value="1"/>
</dbReference>
<dbReference type="KEGG" id="snw:BBN63_14805"/>
<dbReference type="RefSeq" id="WP_078075879.1">
    <property type="nucleotide sequence ID" value="NZ_CP018047.1"/>
</dbReference>
<name>A0A1U9QST7_STRNV</name>
<dbReference type="SUPFAM" id="SSF55961">
    <property type="entry name" value="Bet v1-like"/>
    <property type="match status" value="1"/>
</dbReference>
<sequence length="151" mass="16440">MSGQFEAVTEIDRPIEEVFAYLAEGTNDPEFSPRVQNITKDPAGPTAVGTVFRSTVKDAGMKTQRELRITELETPTRIRWAETSKNVVTSREGGYDLEAVSDGRTRVRLFNVLEGHGIGKLLVGFALSAARKDAPGFGERIKKAAESSTPA</sequence>
<dbReference type="InterPro" id="IPR023393">
    <property type="entry name" value="START-like_dom_sf"/>
</dbReference>
<evidence type="ECO:0000313" key="1">
    <source>
        <dbReference type="EMBL" id="AQU67324.1"/>
    </source>
</evidence>
<accession>A0A1U9QST7</accession>
<dbReference type="EMBL" id="CP018047">
    <property type="protein sequence ID" value="AQU67324.1"/>
    <property type="molecule type" value="Genomic_DNA"/>
</dbReference>
<dbReference type="InterPro" id="IPR019587">
    <property type="entry name" value="Polyketide_cyclase/dehydratase"/>
</dbReference>
<organism evidence="1 2">
    <name type="scientific">Streptomyces niveus</name>
    <name type="common">Streptomyces spheroides</name>
    <dbReference type="NCBI Taxonomy" id="193462"/>
    <lineage>
        <taxon>Bacteria</taxon>
        <taxon>Bacillati</taxon>
        <taxon>Actinomycetota</taxon>
        <taxon>Actinomycetes</taxon>
        <taxon>Kitasatosporales</taxon>
        <taxon>Streptomycetaceae</taxon>
        <taxon>Streptomyces</taxon>
    </lineage>
</organism>
<dbReference type="Gene3D" id="3.30.530.20">
    <property type="match status" value="1"/>
</dbReference>
<proteinExistence type="predicted"/>
<dbReference type="Proteomes" id="UP000189677">
    <property type="component" value="Chromosome"/>
</dbReference>
<dbReference type="AlphaFoldDB" id="A0A1U9QST7"/>